<dbReference type="EMBL" id="JASWJB010000200">
    <property type="protein sequence ID" value="KAK2593683.1"/>
    <property type="molecule type" value="Genomic_DNA"/>
</dbReference>
<gene>
    <name evidence="1" type="ORF">QQS21_008626</name>
</gene>
<reference evidence="1" key="1">
    <citation type="submission" date="2023-06" db="EMBL/GenBank/DDBJ databases">
        <title>Conoideocrella luteorostrata (Hypocreales: Clavicipitaceae), a potential biocontrol fungus for elongate hemlock scale in United States Christmas tree production areas.</title>
        <authorList>
            <person name="Barrett H."/>
            <person name="Lovett B."/>
            <person name="Macias A.M."/>
            <person name="Stajich J.E."/>
            <person name="Kasson M.T."/>
        </authorList>
    </citation>
    <scope>NUCLEOTIDE SEQUENCE</scope>
    <source>
        <strain evidence="1">ARSEF 14590</strain>
    </source>
</reference>
<protein>
    <submittedName>
        <fullName evidence="1">Uncharacterized protein</fullName>
    </submittedName>
</protein>
<evidence type="ECO:0000313" key="2">
    <source>
        <dbReference type="Proteomes" id="UP001251528"/>
    </source>
</evidence>
<keyword evidence="2" id="KW-1185">Reference proteome</keyword>
<sequence>MALNQLLDIQDVLVTAANPARADGDLDVERCARLHNYLVALTWMERHQKSAQELNELMGSNQWSYFTVFGDEADQVRERLDPQLSALLESILVLEGEERPELFLWVQGVAAPSEIQNDGILEAFNVEYERTDDDVPLIALLYPMVMNIAPHSLGVVYHQQLRRVAFVQTMWEAELVMPPDEHDDVWVPLESLLSHWINLVRRGKVSLGEPRWEAESVQGVWRIEAFGDAQVASTVAAFDRLATAIEQRMDLCALLPVDGDKHLLSDADLDAAGAPASCFARSFLTQVRTPRFKHLAPGIEVPHDASAFAARQAFTQLQLQRDDEDDDRPIVPPILMFASCDSRTVSFDGADEYENRNPFPQELHVAPVDHSAPAGLYSEAVKLGSLDMAGESFRLLLPFALVGGDGGARLSDGSPVNEGSISDLFQHGRFPLGGLQMAQRLERLFDAWIALVERGVWRVGPTGVEGSMDVFRDADTAWHDYWIPLDLEI</sequence>
<dbReference type="Proteomes" id="UP001251528">
    <property type="component" value="Unassembled WGS sequence"/>
</dbReference>
<comment type="caution">
    <text evidence="1">The sequence shown here is derived from an EMBL/GenBank/DDBJ whole genome shotgun (WGS) entry which is preliminary data.</text>
</comment>
<evidence type="ECO:0000313" key="1">
    <source>
        <dbReference type="EMBL" id="KAK2593683.1"/>
    </source>
</evidence>
<dbReference type="AlphaFoldDB" id="A0AAJ0FWE6"/>
<accession>A0AAJ0FWE6</accession>
<organism evidence="1 2">
    <name type="scientific">Conoideocrella luteorostrata</name>
    <dbReference type="NCBI Taxonomy" id="1105319"/>
    <lineage>
        <taxon>Eukaryota</taxon>
        <taxon>Fungi</taxon>
        <taxon>Dikarya</taxon>
        <taxon>Ascomycota</taxon>
        <taxon>Pezizomycotina</taxon>
        <taxon>Sordariomycetes</taxon>
        <taxon>Hypocreomycetidae</taxon>
        <taxon>Hypocreales</taxon>
        <taxon>Clavicipitaceae</taxon>
        <taxon>Conoideocrella</taxon>
    </lineage>
</organism>
<proteinExistence type="predicted"/>
<name>A0AAJ0FWE6_9HYPO</name>